<evidence type="ECO:0000313" key="5">
    <source>
        <dbReference type="Proteomes" id="UP000634011"/>
    </source>
</evidence>
<dbReference type="RefSeq" id="WP_186912237.1">
    <property type="nucleotide sequence ID" value="NZ_JACOFV010000007.1"/>
</dbReference>
<dbReference type="EC" id="2.7.10.2" evidence="4"/>
<dbReference type="AlphaFoldDB" id="A0A923KIA2"/>
<keyword evidence="2" id="KW-0067">ATP-binding</keyword>
<keyword evidence="5" id="KW-1185">Reference proteome</keyword>
<sequence length="324" mass="35375">MIFQEKETEKTDHSSSAKVGRLGDLFLQKGLLTESQVELIAAEQRQKKLRFGDAALNLGFLSQIQIDSALGEQFGFGSKDLINGKADSGLRFFHYPFSKEAEEIRRLRSELLLKFSSQDKIKIALVSASPQEGKSYMAASLAIALSQVGRRTLLIDADLRSGNLHNLFSLGNPDGLSSVLAGRIAAQNALIPLMDNLHILPSGPRPPNPLEILRAPRIRELLASCDNQFDAFVLDTYTSSLASDAQMVAHQVGSVLLMAMKDVTLLSDLREAKSDMQAAGAEVIGTIFNENSSGDGTGRLSRKWLSWVKKRLPYGSKRTASSRG</sequence>
<proteinExistence type="predicted"/>
<dbReference type="InterPro" id="IPR050445">
    <property type="entry name" value="Bact_polysacc_biosynth/exp"/>
</dbReference>
<dbReference type="Gene3D" id="3.40.50.300">
    <property type="entry name" value="P-loop containing nucleotide triphosphate hydrolases"/>
    <property type="match status" value="1"/>
</dbReference>
<dbReference type="InterPro" id="IPR037257">
    <property type="entry name" value="T2SS_E_N_sf"/>
</dbReference>
<evidence type="ECO:0000313" key="4">
    <source>
        <dbReference type="EMBL" id="MBC3862317.1"/>
    </source>
</evidence>
<dbReference type="InterPro" id="IPR027417">
    <property type="entry name" value="P-loop_NTPase"/>
</dbReference>
<dbReference type="InterPro" id="IPR002586">
    <property type="entry name" value="CobQ/CobB/MinD/ParA_Nub-bd_dom"/>
</dbReference>
<dbReference type="InterPro" id="IPR005702">
    <property type="entry name" value="Wzc-like_C"/>
</dbReference>
<dbReference type="Proteomes" id="UP000634011">
    <property type="component" value="Unassembled WGS sequence"/>
</dbReference>
<evidence type="ECO:0000256" key="1">
    <source>
        <dbReference type="ARBA" id="ARBA00022741"/>
    </source>
</evidence>
<dbReference type="GO" id="GO:0005524">
    <property type="term" value="F:ATP binding"/>
    <property type="evidence" value="ECO:0007669"/>
    <property type="project" value="UniProtKB-KW"/>
</dbReference>
<organism evidence="4 5">
    <name type="scientific">Undibacterium jejuense</name>
    <dbReference type="NCBI Taxonomy" id="1344949"/>
    <lineage>
        <taxon>Bacteria</taxon>
        <taxon>Pseudomonadati</taxon>
        <taxon>Pseudomonadota</taxon>
        <taxon>Betaproteobacteria</taxon>
        <taxon>Burkholderiales</taxon>
        <taxon>Oxalobacteraceae</taxon>
        <taxon>Undibacterium</taxon>
    </lineage>
</organism>
<feature type="domain" description="CobQ/CobB/MinD/ParA nucleotide binding" evidence="3">
    <location>
        <begin position="124"/>
        <end position="294"/>
    </location>
</feature>
<evidence type="ECO:0000259" key="3">
    <source>
        <dbReference type="Pfam" id="PF01656"/>
    </source>
</evidence>
<name>A0A923KIA2_9BURK</name>
<dbReference type="NCBIfam" id="TIGR01007">
    <property type="entry name" value="eps_fam"/>
    <property type="match status" value="1"/>
</dbReference>
<dbReference type="EMBL" id="JACOFV010000007">
    <property type="protein sequence ID" value="MBC3862317.1"/>
    <property type="molecule type" value="Genomic_DNA"/>
</dbReference>
<reference evidence="4" key="1">
    <citation type="submission" date="2020-08" db="EMBL/GenBank/DDBJ databases">
        <title>Novel species isolated from subtropical streams in China.</title>
        <authorList>
            <person name="Lu H."/>
        </authorList>
    </citation>
    <scope>NUCLEOTIDE SEQUENCE</scope>
    <source>
        <strain evidence="4">KACC 12607</strain>
    </source>
</reference>
<gene>
    <name evidence="4" type="ORF">H8K32_09430</name>
</gene>
<dbReference type="SUPFAM" id="SSF160246">
    <property type="entry name" value="EspE N-terminal domain-like"/>
    <property type="match status" value="1"/>
</dbReference>
<dbReference type="Pfam" id="PF01656">
    <property type="entry name" value="CbiA"/>
    <property type="match status" value="1"/>
</dbReference>
<evidence type="ECO:0000256" key="2">
    <source>
        <dbReference type="ARBA" id="ARBA00022840"/>
    </source>
</evidence>
<protein>
    <submittedName>
        <fullName evidence="4">Polysaccharide biosynthesis tyrosine autokinase</fullName>
        <ecNumber evidence="4">2.7.10.2</ecNumber>
    </submittedName>
</protein>
<dbReference type="GO" id="GO:0004715">
    <property type="term" value="F:non-membrane spanning protein tyrosine kinase activity"/>
    <property type="evidence" value="ECO:0007669"/>
    <property type="project" value="UniProtKB-EC"/>
</dbReference>
<keyword evidence="1" id="KW-0547">Nucleotide-binding</keyword>
<dbReference type="SUPFAM" id="SSF52540">
    <property type="entry name" value="P-loop containing nucleoside triphosphate hydrolases"/>
    <property type="match status" value="1"/>
</dbReference>
<keyword evidence="4" id="KW-0808">Transferase</keyword>
<accession>A0A923KIA2</accession>
<dbReference type="PANTHER" id="PTHR32309:SF31">
    <property type="entry name" value="CAPSULAR EXOPOLYSACCHARIDE FAMILY"/>
    <property type="match status" value="1"/>
</dbReference>
<dbReference type="CDD" id="cd05387">
    <property type="entry name" value="BY-kinase"/>
    <property type="match status" value="1"/>
</dbReference>
<dbReference type="PANTHER" id="PTHR32309">
    <property type="entry name" value="TYROSINE-PROTEIN KINASE"/>
    <property type="match status" value="1"/>
</dbReference>
<comment type="caution">
    <text evidence="4">The sequence shown here is derived from an EMBL/GenBank/DDBJ whole genome shotgun (WGS) entry which is preliminary data.</text>
</comment>